<protein>
    <submittedName>
        <fullName evidence="4">PNPLA domain-containing protein</fullName>
    </submittedName>
</protein>
<organism evidence="3 4">
    <name type="scientific">Parascaris equorum</name>
    <name type="common">Equine roundworm</name>
    <dbReference type="NCBI Taxonomy" id="6256"/>
    <lineage>
        <taxon>Eukaryota</taxon>
        <taxon>Metazoa</taxon>
        <taxon>Ecdysozoa</taxon>
        <taxon>Nematoda</taxon>
        <taxon>Chromadorea</taxon>
        <taxon>Rhabditida</taxon>
        <taxon>Spirurina</taxon>
        <taxon>Ascaridomorpha</taxon>
        <taxon>Ascaridoidea</taxon>
        <taxon>Ascarididae</taxon>
        <taxon>Parascaris</taxon>
    </lineage>
</organism>
<dbReference type="GO" id="GO:0019369">
    <property type="term" value="P:arachidonate metabolic process"/>
    <property type="evidence" value="ECO:0007669"/>
    <property type="project" value="TreeGrafter"/>
</dbReference>
<dbReference type="GO" id="GO:0047499">
    <property type="term" value="F:calcium-independent phospholipase A2 activity"/>
    <property type="evidence" value="ECO:0007669"/>
    <property type="project" value="TreeGrafter"/>
</dbReference>
<keyword evidence="2" id="KW-0442">Lipid degradation</keyword>
<sequence>MKTLLSFLRNISDEEVKGEIRECLSVMGYVDFPKGAGVRILSIDGGGTRGMMGLEILQALEDALHGRKVRVFKDSFV</sequence>
<dbReference type="SUPFAM" id="SSF52151">
    <property type="entry name" value="FabD/lysophospholipase-like"/>
    <property type="match status" value="1"/>
</dbReference>
<dbReference type="GO" id="GO:0016020">
    <property type="term" value="C:membrane"/>
    <property type="evidence" value="ECO:0007669"/>
    <property type="project" value="TreeGrafter"/>
</dbReference>
<evidence type="ECO:0000313" key="3">
    <source>
        <dbReference type="Proteomes" id="UP000887564"/>
    </source>
</evidence>
<evidence type="ECO:0000313" key="4">
    <source>
        <dbReference type="WBParaSite" id="PEQ_0001432701-mRNA-1"/>
    </source>
</evidence>
<keyword evidence="3" id="KW-1185">Reference proteome</keyword>
<dbReference type="PANTHER" id="PTHR24185">
    <property type="entry name" value="CALCIUM-INDEPENDENT PHOSPHOLIPASE A2-GAMMA"/>
    <property type="match status" value="1"/>
</dbReference>
<reference evidence="4" key="1">
    <citation type="submission" date="2022-11" db="UniProtKB">
        <authorList>
            <consortium name="WormBaseParasite"/>
        </authorList>
    </citation>
    <scope>IDENTIFICATION</scope>
</reference>
<evidence type="ECO:0000256" key="1">
    <source>
        <dbReference type="ARBA" id="ARBA00022801"/>
    </source>
</evidence>
<dbReference type="Proteomes" id="UP000887564">
    <property type="component" value="Unplaced"/>
</dbReference>
<keyword evidence="2" id="KW-0443">Lipid metabolism</keyword>
<dbReference type="GO" id="GO:0016042">
    <property type="term" value="P:lipid catabolic process"/>
    <property type="evidence" value="ECO:0007669"/>
    <property type="project" value="UniProtKB-KW"/>
</dbReference>
<name>A0A914SAH1_PAREQ</name>
<keyword evidence="1" id="KW-0378">Hydrolase</keyword>
<proteinExistence type="predicted"/>
<dbReference type="Gene3D" id="3.40.1090.10">
    <property type="entry name" value="Cytosolic phospholipase A2 catalytic domain"/>
    <property type="match status" value="1"/>
</dbReference>
<accession>A0A914SAH1</accession>
<dbReference type="InterPro" id="IPR016035">
    <property type="entry name" value="Acyl_Trfase/lysoPLipase"/>
</dbReference>
<dbReference type="PANTHER" id="PTHR24185:SF1">
    <property type="entry name" value="CALCIUM-INDEPENDENT PHOSPHOLIPASE A2-GAMMA"/>
    <property type="match status" value="1"/>
</dbReference>
<dbReference type="WBParaSite" id="PEQ_0001432701-mRNA-1">
    <property type="protein sequence ID" value="PEQ_0001432701-mRNA-1"/>
    <property type="gene ID" value="PEQ_0001432701"/>
</dbReference>
<evidence type="ECO:0000256" key="2">
    <source>
        <dbReference type="ARBA" id="ARBA00022963"/>
    </source>
</evidence>
<dbReference type="AlphaFoldDB" id="A0A914SAH1"/>